<dbReference type="Pfam" id="PF01575">
    <property type="entry name" value="MaoC_dehydratas"/>
    <property type="match status" value="1"/>
</dbReference>
<feature type="domain" description="MaoC-like" evidence="1">
    <location>
        <begin position="20"/>
        <end position="111"/>
    </location>
</feature>
<accession>A0ABP9ZYT3</accession>
<evidence type="ECO:0000313" key="3">
    <source>
        <dbReference type="Proteomes" id="UP001481413"/>
    </source>
</evidence>
<proteinExistence type="predicted"/>
<protein>
    <submittedName>
        <fullName evidence="2">MaoC/PaaZ C-terminal domain-containing protein</fullName>
    </submittedName>
</protein>
<dbReference type="Gene3D" id="3.10.129.10">
    <property type="entry name" value="Hotdog Thioesterase"/>
    <property type="match status" value="1"/>
</dbReference>
<dbReference type="CDD" id="cd03449">
    <property type="entry name" value="R_hydratase"/>
    <property type="match status" value="1"/>
</dbReference>
<dbReference type="PANTHER" id="PTHR43437:SF3">
    <property type="entry name" value="HYDROXYACYL-THIOESTER DEHYDRATASE TYPE 2, MITOCHONDRIAL"/>
    <property type="match status" value="1"/>
</dbReference>
<dbReference type="PANTHER" id="PTHR43437">
    <property type="entry name" value="HYDROXYACYL-THIOESTER DEHYDRATASE TYPE 2, MITOCHONDRIAL-RELATED"/>
    <property type="match status" value="1"/>
</dbReference>
<evidence type="ECO:0000313" key="2">
    <source>
        <dbReference type="EMBL" id="GAA6145307.1"/>
    </source>
</evidence>
<dbReference type="RefSeq" id="WP_353294240.1">
    <property type="nucleotide sequence ID" value="NZ_BAABWH010000003.1"/>
</dbReference>
<comment type="caution">
    <text evidence="2">The sequence shown here is derived from an EMBL/GenBank/DDBJ whole genome shotgun (WGS) entry which is preliminary data.</text>
</comment>
<evidence type="ECO:0000259" key="1">
    <source>
        <dbReference type="Pfam" id="PF01575"/>
    </source>
</evidence>
<dbReference type="SUPFAM" id="SSF54637">
    <property type="entry name" value="Thioesterase/thiol ester dehydrase-isomerase"/>
    <property type="match status" value="1"/>
</dbReference>
<organism evidence="2 3">
    <name type="scientific">Thalassolituus maritimus</name>
    <dbReference type="NCBI Taxonomy" id="484498"/>
    <lineage>
        <taxon>Bacteria</taxon>
        <taxon>Pseudomonadati</taxon>
        <taxon>Pseudomonadota</taxon>
        <taxon>Gammaproteobacteria</taxon>
        <taxon>Oceanospirillales</taxon>
        <taxon>Oceanospirillaceae</taxon>
        <taxon>Thalassolituus</taxon>
    </lineage>
</organism>
<dbReference type="EMBL" id="BAABWH010000003">
    <property type="protein sequence ID" value="GAA6145307.1"/>
    <property type="molecule type" value="Genomic_DNA"/>
</dbReference>
<gene>
    <name evidence="2" type="ORF">NBRC116585_14250</name>
</gene>
<dbReference type="InterPro" id="IPR050965">
    <property type="entry name" value="UPF0336/Enoyl-CoA_hydratase"/>
</dbReference>
<dbReference type="InterPro" id="IPR002539">
    <property type="entry name" value="MaoC-like_dom"/>
</dbReference>
<keyword evidence="3" id="KW-1185">Reference proteome</keyword>
<reference evidence="2 3" key="1">
    <citation type="submission" date="2024-04" db="EMBL/GenBank/DDBJ databases">
        <title>Draft genome sequence of Thalassolituus maritimus NBRC 116585.</title>
        <authorList>
            <person name="Miyakawa T."/>
            <person name="Kusuya Y."/>
            <person name="Miura T."/>
        </authorList>
    </citation>
    <scope>NUCLEOTIDE SEQUENCE [LARGE SCALE GENOMIC DNA]</scope>
    <source>
        <strain evidence="2 3">5NW40-0001</strain>
    </source>
</reference>
<dbReference type="Proteomes" id="UP001481413">
    <property type="component" value="Unassembled WGS sequence"/>
</dbReference>
<name>A0ABP9ZYT3_9GAMM</name>
<dbReference type="InterPro" id="IPR029069">
    <property type="entry name" value="HotDog_dom_sf"/>
</dbReference>
<sequence>MSSIRQRAAEGLRIGDQFTITRRFTAEDIVSFATLSRDYNPVHCDNDYVKLKGLRAPIAHGLLTASLITEIGGQIGWLAMSMSFQFKRPVYAGETLTCDWVIREMDNKGRARAEVSVINDDGITVLEAETTGVLPSESERQRLAEILT</sequence>